<name>A0A135THZ3_9PEZI</name>
<reference evidence="11 12" key="1">
    <citation type="submission" date="2014-02" db="EMBL/GenBank/DDBJ databases">
        <title>The genome sequence of Colletotrichum simmondsii CBS122122.</title>
        <authorList>
            <person name="Baroncelli R."/>
            <person name="Thon M.R."/>
        </authorList>
    </citation>
    <scope>NUCLEOTIDE SEQUENCE [LARGE SCALE GENOMIC DNA]</scope>
    <source>
        <strain evidence="11 12">CBS122122</strain>
    </source>
</reference>
<keyword evidence="4" id="KW-0560">Oxidoreductase</keyword>
<dbReference type="PANTHER" id="PTHR11709:SF488">
    <property type="entry name" value="LACCASE-RELATED"/>
    <property type="match status" value="1"/>
</dbReference>
<dbReference type="GO" id="GO:0005507">
    <property type="term" value="F:copper ion binding"/>
    <property type="evidence" value="ECO:0007669"/>
    <property type="project" value="InterPro"/>
</dbReference>
<evidence type="ECO:0000313" key="11">
    <source>
        <dbReference type="EMBL" id="KXH47725.1"/>
    </source>
</evidence>
<sequence>MESKQQLLDQTQLGVGREKSRNRYTRNVWISGLSTLLLLTFTGLWRNGYPLTGLLGSWARHNPSGQDRLMREYTLQSGVRWMNPDGGRWRVMFVCNGQTPCPTLYAEEGDLVALTVKSDVYAQSSIHWSGIGHKATGSWNDGTAGISQYPILPRGNFTSVIDTTGSWGLNWYAEHTTAASADCLHLSSFSLYLPLPFSVRNFFTSAELHQSDFECKGLYGMVYVAPSPSRLRPYRLITENDIELRKIMEAEKQVRHLAIKNHQHRDTGWKMLRMRAEGSEFYCYDSILILETEGRDYIMLNLINIGFEHSVVVSIDNHKLTVVANNGGFVVPEEADSVYVPSAGRLTVLVRLEAEPGDYAMRISSTSQMQNLQAYSILRYPASRRPIYGEPMKVPQPGSVDHICVLPDGSTNQGCKTVNGQFLPPYPVTPPPSAKSSHPEIADFTFHLAAGSQASPTEAHVPEFYLNEKPWQLFRSSLMPLLFQAANESGSLGSLGKPIIEGIPIGSVVDLIIENNLNDTVPLYKHADPAWLLGAQPNGRFSHKSVEEALLGRDHVSKSLNLKDPALVTVHDLPPLGWSVLRFKVTAKAATMIHAVKLRYFALGMSAPIMEGILSSDPPEFPESAINRPHVDFEPKNDGVFG</sequence>
<feature type="transmembrane region" description="Helical" evidence="7">
    <location>
        <begin position="27"/>
        <end position="45"/>
    </location>
</feature>
<keyword evidence="5" id="KW-0186">Copper</keyword>
<dbReference type="Proteomes" id="UP000070328">
    <property type="component" value="Unassembled WGS sequence"/>
</dbReference>
<feature type="domain" description="Plastocyanin-like" evidence="9">
    <location>
        <begin position="503"/>
        <end position="611"/>
    </location>
</feature>
<dbReference type="InterPro" id="IPR008972">
    <property type="entry name" value="Cupredoxin"/>
</dbReference>
<feature type="domain" description="Plastocyanin-like" evidence="8">
    <location>
        <begin position="297"/>
        <end position="380"/>
    </location>
</feature>
<protein>
    <recommendedName>
        <fullName evidence="13">Multicopper oxidase</fullName>
    </recommendedName>
</protein>
<dbReference type="OrthoDB" id="2121828at2759"/>
<evidence type="ECO:0000256" key="7">
    <source>
        <dbReference type="SAM" id="Phobius"/>
    </source>
</evidence>
<dbReference type="InterPro" id="IPR011707">
    <property type="entry name" value="Cu-oxidase-like_N"/>
</dbReference>
<organism evidence="11 12">
    <name type="scientific">Colletotrichum simmondsii</name>
    <dbReference type="NCBI Taxonomy" id="703756"/>
    <lineage>
        <taxon>Eukaryota</taxon>
        <taxon>Fungi</taxon>
        <taxon>Dikarya</taxon>
        <taxon>Ascomycota</taxon>
        <taxon>Pezizomycotina</taxon>
        <taxon>Sordariomycetes</taxon>
        <taxon>Hypocreomycetidae</taxon>
        <taxon>Glomerellales</taxon>
        <taxon>Glomerellaceae</taxon>
        <taxon>Colletotrichum</taxon>
        <taxon>Colletotrichum acutatum species complex</taxon>
    </lineage>
</organism>
<evidence type="ECO:0000256" key="5">
    <source>
        <dbReference type="ARBA" id="ARBA00023008"/>
    </source>
</evidence>
<keyword evidence="7" id="KW-1133">Transmembrane helix</keyword>
<keyword evidence="2" id="KW-0479">Metal-binding</keyword>
<dbReference type="InterPro" id="IPR011706">
    <property type="entry name" value="Cu-oxidase_C"/>
</dbReference>
<dbReference type="PANTHER" id="PTHR11709">
    <property type="entry name" value="MULTI-COPPER OXIDASE"/>
    <property type="match status" value="1"/>
</dbReference>
<comment type="caution">
    <text evidence="11">The sequence shown here is derived from an EMBL/GenBank/DDBJ whole genome shotgun (WGS) entry which is preliminary data.</text>
</comment>
<dbReference type="GO" id="GO:0016491">
    <property type="term" value="F:oxidoreductase activity"/>
    <property type="evidence" value="ECO:0007669"/>
    <property type="project" value="UniProtKB-KW"/>
</dbReference>
<keyword evidence="7" id="KW-0812">Transmembrane</keyword>
<dbReference type="InterPro" id="IPR045087">
    <property type="entry name" value="Cu-oxidase_fam"/>
</dbReference>
<dbReference type="Gene3D" id="2.60.40.420">
    <property type="entry name" value="Cupredoxins - blue copper proteins"/>
    <property type="match status" value="3"/>
</dbReference>
<keyword evidence="12" id="KW-1185">Reference proteome</keyword>
<dbReference type="SUPFAM" id="SSF49503">
    <property type="entry name" value="Cupredoxins"/>
    <property type="match status" value="3"/>
</dbReference>
<evidence type="ECO:0000256" key="6">
    <source>
        <dbReference type="ARBA" id="ARBA00023180"/>
    </source>
</evidence>
<dbReference type="InterPro" id="IPR001117">
    <property type="entry name" value="Cu-oxidase_2nd"/>
</dbReference>
<accession>A0A135THZ3</accession>
<gene>
    <name evidence="11" type="ORF">CSIM01_11675</name>
</gene>
<keyword evidence="7" id="KW-0472">Membrane</keyword>
<evidence type="ECO:0000256" key="4">
    <source>
        <dbReference type="ARBA" id="ARBA00023002"/>
    </source>
</evidence>
<evidence type="ECO:0000256" key="2">
    <source>
        <dbReference type="ARBA" id="ARBA00022723"/>
    </source>
</evidence>
<keyword evidence="3" id="KW-0732">Signal</keyword>
<evidence type="ECO:0000256" key="3">
    <source>
        <dbReference type="ARBA" id="ARBA00022729"/>
    </source>
</evidence>
<dbReference type="CDD" id="cd13876">
    <property type="entry name" value="CuRO_2_Abr2_like"/>
    <property type="match status" value="1"/>
</dbReference>
<keyword evidence="6" id="KW-0325">Glycoprotein</keyword>
<evidence type="ECO:0000313" key="12">
    <source>
        <dbReference type="Proteomes" id="UP000070328"/>
    </source>
</evidence>
<evidence type="ECO:0000256" key="1">
    <source>
        <dbReference type="ARBA" id="ARBA00010609"/>
    </source>
</evidence>
<dbReference type="Pfam" id="PF07732">
    <property type="entry name" value="Cu-oxidase_3"/>
    <property type="match status" value="1"/>
</dbReference>
<dbReference type="Pfam" id="PF00394">
    <property type="entry name" value="Cu-oxidase"/>
    <property type="match status" value="1"/>
</dbReference>
<evidence type="ECO:0000259" key="8">
    <source>
        <dbReference type="Pfam" id="PF00394"/>
    </source>
</evidence>
<dbReference type="AlphaFoldDB" id="A0A135THZ3"/>
<evidence type="ECO:0000259" key="10">
    <source>
        <dbReference type="Pfam" id="PF07732"/>
    </source>
</evidence>
<evidence type="ECO:0008006" key="13">
    <source>
        <dbReference type="Google" id="ProtNLM"/>
    </source>
</evidence>
<evidence type="ECO:0000259" key="9">
    <source>
        <dbReference type="Pfam" id="PF07731"/>
    </source>
</evidence>
<proteinExistence type="inferred from homology"/>
<dbReference type="Pfam" id="PF07731">
    <property type="entry name" value="Cu-oxidase_2"/>
    <property type="match status" value="1"/>
</dbReference>
<feature type="domain" description="Plastocyanin-like" evidence="10">
    <location>
        <begin position="82"/>
        <end position="181"/>
    </location>
</feature>
<comment type="similarity">
    <text evidence="1">Belongs to the multicopper oxidase family.</text>
</comment>
<dbReference type="EMBL" id="JFBX01000149">
    <property type="protein sequence ID" value="KXH47725.1"/>
    <property type="molecule type" value="Genomic_DNA"/>
</dbReference>